<accession>A0A017RSD4</accession>
<dbReference type="PANTHER" id="PTHR32309:SF13">
    <property type="entry name" value="FERRIC ENTEROBACTIN TRANSPORT PROTEIN FEPE"/>
    <property type="match status" value="1"/>
</dbReference>
<dbReference type="Gene3D" id="3.40.50.300">
    <property type="entry name" value="P-loop containing nucleotide triphosphate hydrolases"/>
    <property type="match status" value="1"/>
</dbReference>
<evidence type="ECO:0000256" key="3">
    <source>
        <dbReference type="ARBA" id="ARBA00022679"/>
    </source>
</evidence>
<evidence type="ECO:0000259" key="9">
    <source>
        <dbReference type="Pfam" id="PF13614"/>
    </source>
</evidence>
<evidence type="ECO:0000256" key="4">
    <source>
        <dbReference type="ARBA" id="ARBA00022741"/>
    </source>
</evidence>
<protein>
    <recommendedName>
        <fullName evidence="2">non-specific protein-tyrosine kinase</fullName>
        <ecNumber evidence="2">2.7.10.2</ecNumber>
    </recommendedName>
</protein>
<evidence type="ECO:0000256" key="6">
    <source>
        <dbReference type="ARBA" id="ARBA00022840"/>
    </source>
</evidence>
<dbReference type="STRING" id="1403537.Q428_11955"/>
<dbReference type="Pfam" id="PF13614">
    <property type="entry name" value="AAA_31"/>
    <property type="match status" value="1"/>
</dbReference>
<reference evidence="10 11" key="1">
    <citation type="journal article" date="2014" name="Genome Announc.">
        <title>Draft Genome Sequence of Fervidicella metallireducens Strain AeBT, an Iron-Reducing Thermoanaerobe from the Great Artesian Basin.</title>
        <authorList>
            <person name="Patel B.K."/>
        </authorList>
    </citation>
    <scope>NUCLEOTIDE SEQUENCE [LARGE SCALE GENOMIC DNA]</scope>
    <source>
        <strain evidence="10 11">AeB</strain>
    </source>
</reference>
<dbReference type="RefSeq" id="WP_051515135.1">
    <property type="nucleotide sequence ID" value="NZ_AZQP01000042.1"/>
</dbReference>
<dbReference type="InterPro" id="IPR027417">
    <property type="entry name" value="P-loop_NTPase"/>
</dbReference>
<gene>
    <name evidence="10" type="ORF">Q428_11955</name>
</gene>
<dbReference type="OrthoDB" id="9794577at2"/>
<dbReference type="EMBL" id="AZQP01000042">
    <property type="protein sequence ID" value="EYE87668.1"/>
    <property type="molecule type" value="Genomic_DNA"/>
</dbReference>
<dbReference type="PANTHER" id="PTHR32309">
    <property type="entry name" value="TYROSINE-PROTEIN KINASE"/>
    <property type="match status" value="1"/>
</dbReference>
<evidence type="ECO:0000256" key="2">
    <source>
        <dbReference type="ARBA" id="ARBA00011903"/>
    </source>
</evidence>
<dbReference type="AlphaFoldDB" id="A0A017RSD4"/>
<comment type="similarity">
    <text evidence="1">Belongs to the CpsD/CapB family.</text>
</comment>
<comment type="caution">
    <text evidence="10">The sequence shown here is derived from an EMBL/GenBank/DDBJ whole genome shotgun (WGS) entry which is preliminary data.</text>
</comment>
<keyword evidence="11" id="KW-1185">Reference proteome</keyword>
<keyword evidence="6" id="KW-0067">ATP-binding</keyword>
<dbReference type="InterPro" id="IPR025669">
    <property type="entry name" value="AAA_dom"/>
</dbReference>
<name>A0A017RSD4_9CLOT</name>
<dbReference type="GO" id="GO:0004715">
    <property type="term" value="F:non-membrane spanning protein tyrosine kinase activity"/>
    <property type="evidence" value="ECO:0007669"/>
    <property type="project" value="UniProtKB-EC"/>
</dbReference>
<keyword evidence="5" id="KW-0418">Kinase</keyword>
<dbReference type="FunFam" id="3.40.50.300:FF:000527">
    <property type="entry name" value="Tyrosine-protein kinase etk"/>
    <property type="match status" value="1"/>
</dbReference>
<dbReference type="GO" id="GO:0005524">
    <property type="term" value="F:ATP binding"/>
    <property type="evidence" value="ECO:0007669"/>
    <property type="project" value="UniProtKB-KW"/>
</dbReference>
<dbReference type="InterPro" id="IPR050445">
    <property type="entry name" value="Bact_polysacc_biosynth/exp"/>
</dbReference>
<sequence length="249" mass="27883">MEKINLITYNSPKSPITEAYRTLRTNIQFSSFDEKVKVIVITSTGPGEGKSTTSSNLAVTMAQGGNKTLLIDCDLRKSMLHRKFNLSNEIGLTNLLVDELNLDRVIQNTRVENLSILTAGTKPPNPAELLGSEKMSSFVQEMKKIYDYIIIDTPPVIMVTDAQILSQYADGVLLVVASGEAEKDAVLRSKELLQKVDAKILGVVLNKIDASSKGRYNYYYQYYYGNDVKNIDDKRKNKLLSIFTNKRSK</sequence>
<dbReference type="InterPro" id="IPR005702">
    <property type="entry name" value="Wzc-like_C"/>
</dbReference>
<dbReference type="Proteomes" id="UP000019681">
    <property type="component" value="Unassembled WGS sequence"/>
</dbReference>
<evidence type="ECO:0000256" key="7">
    <source>
        <dbReference type="ARBA" id="ARBA00023137"/>
    </source>
</evidence>
<dbReference type="GO" id="GO:0042802">
    <property type="term" value="F:identical protein binding"/>
    <property type="evidence" value="ECO:0007669"/>
    <property type="project" value="UniProtKB-ARBA"/>
</dbReference>
<evidence type="ECO:0000256" key="5">
    <source>
        <dbReference type="ARBA" id="ARBA00022777"/>
    </source>
</evidence>
<organism evidence="10 11">
    <name type="scientific">Fervidicella metallireducens AeB</name>
    <dbReference type="NCBI Taxonomy" id="1403537"/>
    <lineage>
        <taxon>Bacteria</taxon>
        <taxon>Bacillati</taxon>
        <taxon>Bacillota</taxon>
        <taxon>Clostridia</taxon>
        <taxon>Eubacteriales</taxon>
        <taxon>Clostridiaceae</taxon>
        <taxon>Fervidicella</taxon>
    </lineage>
</organism>
<evidence type="ECO:0000256" key="1">
    <source>
        <dbReference type="ARBA" id="ARBA00007316"/>
    </source>
</evidence>
<dbReference type="CDD" id="cd05387">
    <property type="entry name" value="BY-kinase"/>
    <property type="match status" value="1"/>
</dbReference>
<feature type="domain" description="AAA" evidence="9">
    <location>
        <begin position="37"/>
        <end position="178"/>
    </location>
</feature>
<proteinExistence type="inferred from homology"/>
<dbReference type="NCBIfam" id="TIGR01007">
    <property type="entry name" value="eps_fam"/>
    <property type="match status" value="1"/>
</dbReference>
<keyword evidence="3" id="KW-0808">Transferase</keyword>
<keyword evidence="7" id="KW-0829">Tyrosine-protein kinase</keyword>
<dbReference type="EC" id="2.7.10.2" evidence="2"/>
<comment type="catalytic activity">
    <reaction evidence="8">
        <text>L-tyrosyl-[protein] + ATP = O-phospho-L-tyrosyl-[protein] + ADP + H(+)</text>
        <dbReference type="Rhea" id="RHEA:10596"/>
        <dbReference type="Rhea" id="RHEA-COMP:10136"/>
        <dbReference type="Rhea" id="RHEA-COMP:20101"/>
        <dbReference type="ChEBI" id="CHEBI:15378"/>
        <dbReference type="ChEBI" id="CHEBI:30616"/>
        <dbReference type="ChEBI" id="CHEBI:46858"/>
        <dbReference type="ChEBI" id="CHEBI:61978"/>
        <dbReference type="ChEBI" id="CHEBI:456216"/>
        <dbReference type="EC" id="2.7.10.2"/>
    </reaction>
</comment>
<dbReference type="SUPFAM" id="SSF52540">
    <property type="entry name" value="P-loop containing nucleoside triphosphate hydrolases"/>
    <property type="match status" value="1"/>
</dbReference>
<keyword evidence="4" id="KW-0547">Nucleotide-binding</keyword>
<evidence type="ECO:0000313" key="10">
    <source>
        <dbReference type="EMBL" id="EYE87668.1"/>
    </source>
</evidence>
<evidence type="ECO:0000256" key="8">
    <source>
        <dbReference type="ARBA" id="ARBA00051245"/>
    </source>
</evidence>
<evidence type="ECO:0000313" key="11">
    <source>
        <dbReference type="Proteomes" id="UP000019681"/>
    </source>
</evidence>
<dbReference type="GO" id="GO:0005886">
    <property type="term" value="C:plasma membrane"/>
    <property type="evidence" value="ECO:0007669"/>
    <property type="project" value="UniProtKB-ARBA"/>
</dbReference>